<organism evidence="2">
    <name type="scientific">Oryza brachyantha</name>
    <name type="common">malo sina</name>
    <dbReference type="NCBI Taxonomy" id="4533"/>
    <lineage>
        <taxon>Eukaryota</taxon>
        <taxon>Viridiplantae</taxon>
        <taxon>Streptophyta</taxon>
        <taxon>Embryophyta</taxon>
        <taxon>Tracheophyta</taxon>
        <taxon>Spermatophyta</taxon>
        <taxon>Magnoliopsida</taxon>
        <taxon>Liliopsida</taxon>
        <taxon>Poales</taxon>
        <taxon>Poaceae</taxon>
        <taxon>BOP clade</taxon>
        <taxon>Oryzoideae</taxon>
        <taxon>Oryzeae</taxon>
        <taxon>Oryzinae</taxon>
        <taxon>Oryza</taxon>
    </lineage>
</organism>
<dbReference type="Gramene" id="OB12G17050.1">
    <property type="protein sequence ID" value="OB12G17050.1"/>
    <property type="gene ID" value="OB12G17050"/>
</dbReference>
<dbReference type="Proteomes" id="UP000006038">
    <property type="component" value="Chromosome 12"/>
</dbReference>
<protein>
    <submittedName>
        <fullName evidence="2">Uncharacterized protein</fullName>
    </submittedName>
</protein>
<keyword evidence="3" id="KW-1185">Reference proteome</keyword>
<dbReference type="AlphaFoldDB" id="J3NCJ7"/>
<dbReference type="HOGENOM" id="CLU_981317_0_0_1"/>
<feature type="compositionally biased region" description="Low complexity" evidence="1">
    <location>
        <begin position="145"/>
        <end position="158"/>
    </location>
</feature>
<accession>J3NCJ7</accession>
<feature type="compositionally biased region" description="Basic and acidic residues" evidence="1">
    <location>
        <begin position="20"/>
        <end position="36"/>
    </location>
</feature>
<dbReference type="EnsemblPlants" id="OB12G17050.1">
    <property type="protein sequence ID" value="OB12G17050.1"/>
    <property type="gene ID" value="OB12G17050"/>
</dbReference>
<proteinExistence type="predicted"/>
<evidence type="ECO:0000256" key="1">
    <source>
        <dbReference type="SAM" id="MobiDB-lite"/>
    </source>
</evidence>
<sequence>MATVPTPAGSAIEEQEREEEERGVRKGEKDREKIEKSNTWNPPVAASVKPVLAALTKGGKGPKAKFVVSPFSAVARDRVVLCHVAAGGGLLASRSEGKGQLIPAYLMVLQLIQFSLFVTALFKARDMWAIPAQEGTWLPIDPFSQDSSSQDMSISTPSLKPAKGRRKKQIIEITDKGRRRSARINKLTPSMGIGRPRGKAITKSSKKLKRVAEKSGILLSLNSLPRDSIESNANGDDTDAKPMDCSIQLLQQIRTEVCGLSEEEVAAEKLTVQSSTGRDAARST</sequence>
<reference evidence="2" key="1">
    <citation type="journal article" date="2013" name="Nat. Commun.">
        <title>Whole-genome sequencing of Oryza brachyantha reveals mechanisms underlying Oryza genome evolution.</title>
        <authorList>
            <person name="Chen J."/>
            <person name="Huang Q."/>
            <person name="Gao D."/>
            <person name="Wang J."/>
            <person name="Lang Y."/>
            <person name="Liu T."/>
            <person name="Li B."/>
            <person name="Bai Z."/>
            <person name="Luis Goicoechea J."/>
            <person name="Liang C."/>
            <person name="Chen C."/>
            <person name="Zhang W."/>
            <person name="Sun S."/>
            <person name="Liao Y."/>
            <person name="Zhang X."/>
            <person name="Yang L."/>
            <person name="Song C."/>
            <person name="Wang M."/>
            <person name="Shi J."/>
            <person name="Liu G."/>
            <person name="Liu J."/>
            <person name="Zhou H."/>
            <person name="Zhou W."/>
            <person name="Yu Q."/>
            <person name="An N."/>
            <person name="Chen Y."/>
            <person name="Cai Q."/>
            <person name="Wang B."/>
            <person name="Liu B."/>
            <person name="Min J."/>
            <person name="Huang Y."/>
            <person name="Wu H."/>
            <person name="Li Z."/>
            <person name="Zhang Y."/>
            <person name="Yin Y."/>
            <person name="Song W."/>
            <person name="Jiang J."/>
            <person name="Jackson S.A."/>
            <person name="Wing R.A."/>
            <person name="Wang J."/>
            <person name="Chen M."/>
        </authorList>
    </citation>
    <scope>NUCLEOTIDE SEQUENCE [LARGE SCALE GENOMIC DNA]</scope>
    <source>
        <strain evidence="2">cv. IRGC 101232</strain>
    </source>
</reference>
<evidence type="ECO:0000313" key="3">
    <source>
        <dbReference type="Proteomes" id="UP000006038"/>
    </source>
</evidence>
<feature type="region of interest" description="Disordered" evidence="1">
    <location>
        <begin position="1"/>
        <end position="41"/>
    </location>
</feature>
<feature type="region of interest" description="Disordered" evidence="1">
    <location>
        <begin position="145"/>
        <end position="168"/>
    </location>
</feature>
<evidence type="ECO:0000313" key="2">
    <source>
        <dbReference type="EnsemblPlants" id="OB12G17050.1"/>
    </source>
</evidence>
<reference evidence="2" key="2">
    <citation type="submission" date="2013-04" db="UniProtKB">
        <authorList>
            <consortium name="EnsemblPlants"/>
        </authorList>
    </citation>
    <scope>IDENTIFICATION</scope>
</reference>
<name>J3NCJ7_ORYBR</name>